<evidence type="ECO:0000256" key="3">
    <source>
        <dbReference type="ARBA" id="ARBA00023163"/>
    </source>
</evidence>
<evidence type="ECO:0000259" key="5">
    <source>
        <dbReference type="PROSITE" id="PS50977"/>
    </source>
</evidence>
<accession>A0ABW2HI16</accession>
<comment type="caution">
    <text evidence="6">The sequence shown here is derived from an EMBL/GenBank/DDBJ whole genome shotgun (WGS) entry which is preliminary data.</text>
</comment>
<dbReference type="Pfam" id="PF21597">
    <property type="entry name" value="TetR_C_43"/>
    <property type="match status" value="1"/>
</dbReference>
<keyword evidence="1" id="KW-0805">Transcription regulation</keyword>
<evidence type="ECO:0000313" key="7">
    <source>
        <dbReference type="Proteomes" id="UP001596507"/>
    </source>
</evidence>
<dbReference type="RefSeq" id="WP_262874394.1">
    <property type="nucleotide sequence ID" value="NZ_BAABKW010000004.1"/>
</dbReference>
<keyword evidence="2 4" id="KW-0238">DNA-binding</keyword>
<protein>
    <submittedName>
        <fullName evidence="6">TetR/AcrR family transcriptional regulator</fullName>
    </submittedName>
</protein>
<dbReference type="InterPro" id="IPR001647">
    <property type="entry name" value="HTH_TetR"/>
</dbReference>
<evidence type="ECO:0000256" key="2">
    <source>
        <dbReference type="ARBA" id="ARBA00023125"/>
    </source>
</evidence>
<dbReference type="Pfam" id="PF00440">
    <property type="entry name" value="TetR_N"/>
    <property type="match status" value="1"/>
</dbReference>
<evidence type="ECO:0000313" key="6">
    <source>
        <dbReference type="EMBL" id="MFC7269479.1"/>
    </source>
</evidence>
<evidence type="ECO:0000256" key="4">
    <source>
        <dbReference type="PROSITE-ProRule" id="PRU00335"/>
    </source>
</evidence>
<dbReference type="PROSITE" id="PS50977">
    <property type="entry name" value="HTH_TETR_2"/>
    <property type="match status" value="1"/>
</dbReference>
<keyword evidence="7" id="KW-1185">Reference proteome</keyword>
<dbReference type="Proteomes" id="UP001596507">
    <property type="component" value="Unassembled WGS sequence"/>
</dbReference>
<dbReference type="EMBL" id="JBHTBE010000002">
    <property type="protein sequence ID" value="MFC7269479.1"/>
    <property type="molecule type" value="Genomic_DNA"/>
</dbReference>
<dbReference type="InterPro" id="IPR050109">
    <property type="entry name" value="HTH-type_TetR-like_transc_reg"/>
</dbReference>
<evidence type="ECO:0000256" key="1">
    <source>
        <dbReference type="ARBA" id="ARBA00023015"/>
    </source>
</evidence>
<proteinExistence type="predicted"/>
<feature type="DNA-binding region" description="H-T-H motif" evidence="4">
    <location>
        <begin position="35"/>
        <end position="54"/>
    </location>
</feature>
<feature type="domain" description="HTH tetR-type" evidence="5">
    <location>
        <begin position="13"/>
        <end position="72"/>
    </location>
</feature>
<name>A0ABW2HI16_9MICO</name>
<sequence>MSTPARPLRRDAQRNRAEVLAAAERVFARAGLAASIEEIAAEAGVGVGTVYRRIGSKGELIEALFTERMSEVTGMIERCAAAPTGREALESVLRTFVDIQTRSRAVQELMFADIEAEAARLRREVEPQLTAIVARAQAEGAVRSDFAATDIPVLTHAISTVAAMPDGGRALAERHLELLIKGLAATPDTASVPPPLPDDRFADWLRSLAR</sequence>
<gene>
    <name evidence="6" type="ORF">ACFQRL_10945</name>
</gene>
<dbReference type="InterPro" id="IPR036271">
    <property type="entry name" value="Tet_transcr_reg_TetR-rel_C_sf"/>
</dbReference>
<dbReference type="SUPFAM" id="SSF48498">
    <property type="entry name" value="Tetracyclin repressor-like, C-terminal domain"/>
    <property type="match status" value="1"/>
</dbReference>
<reference evidence="7" key="1">
    <citation type="journal article" date="2019" name="Int. J. Syst. Evol. Microbiol.">
        <title>The Global Catalogue of Microorganisms (GCM) 10K type strain sequencing project: providing services to taxonomists for standard genome sequencing and annotation.</title>
        <authorList>
            <consortium name="The Broad Institute Genomics Platform"/>
            <consortium name="The Broad Institute Genome Sequencing Center for Infectious Disease"/>
            <person name="Wu L."/>
            <person name="Ma J."/>
        </authorList>
    </citation>
    <scope>NUCLEOTIDE SEQUENCE [LARGE SCALE GENOMIC DNA]</scope>
    <source>
        <strain evidence="7">CGMCC 1.15772</strain>
    </source>
</reference>
<dbReference type="PANTHER" id="PTHR30055:SF234">
    <property type="entry name" value="HTH-TYPE TRANSCRIPTIONAL REGULATOR BETI"/>
    <property type="match status" value="1"/>
</dbReference>
<dbReference type="PRINTS" id="PR00455">
    <property type="entry name" value="HTHTETR"/>
</dbReference>
<keyword evidence="3" id="KW-0804">Transcription</keyword>
<dbReference type="Gene3D" id="1.10.357.10">
    <property type="entry name" value="Tetracycline Repressor, domain 2"/>
    <property type="match status" value="1"/>
</dbReference>
<dbReference type="SUPFAM" id="SSF46689">
    <property type="entry name" value="Homeodomain-like"/>
    <property type="match status" value="1"/>
</dbReference>
<dbReference type="InterPro" id="IPR049445">
    <property type="entry name" value="TetR_SbtR-like_C"/>
</dbReference>
<dbReference type="PANTHER" id="PTHR30055">
    <property type="entry name" value="HTH-TYPE TRANSCRIPTIONAL REGULATOR RUTR"/>
    <property type="match status" value="1"/>
</dbReference>
<organism evidence="6 7">
    <name type="scientific">Microbacterium fluvii</name>
    <dbReference type="NCBI Taxonomy" id="415215"/>
    <lineage>
        <taxon>Bacteria</taxon>
        <taxon>Bacillati</taxon>
        <taxon>Actinomycetota</taxon>
        <taxon>Actinomycetes</taxon>
        <taxon>Micrococcales</taxon>
        <taxon>Microbacteriaceae</taxon>
        <taxon>Microbacterium</taxon>
    </lineage>
</organism>
<dbReference type="InterPro" id="IPR009057">
    <property type="entry name" value="Homeodomain-like_sf"/>
</dbReference>